<comment type="caution">
    <text evidence="2">The sequence shown here is derived from an EMBL/GenBank/DDBJ whole genome shotgun (WGS) entry which is preliminary data.</text>
</comment>
<dbReference type="Proteomes" id="UP000618579">
    <property type="component" value="Unassembled WGS sequence"/>
</dbReference>
<evidence type="ECO:0000256" key="1">
    <source>
        <dbReference type="SAM" id="Phobius"/>
    </source>
</evidence>
<organism evidence="2 3">
    <name type="scientific">Paenibacillus planticolens</name>
    <dbReference type="NCBI Taxonomy" id="2654976"/>
    <lineage>
        <taxon>Bacteria</taxon>
        <taxon>Bacillati</taxon>
        <taxon>Bacillota</taxon>
        <taxon>Bacilli</taxon>
        <taxon>Bacillales</taxon>
        <taxon>Paenibacillaceae</taxon>
        <taxon>Paenibacillus</taxon>
    </lineage>
</organism>
<keyword evidence="3" id="KW-1185">Reference proteome</keyword>
<keyword evidence="1" id="KW-1133">Transmembrane helix</keyword>
<reference evidence="2 3" key="1">
    <citation type="submission" date="2019-10" db="EMBL/GenBank/DDBJ databases">
        <title>Description of Paenibacillus pedi sp. nov.</title>
        <authorList>
            <person name="Carlier A."/>
            <person name="Qi S."/>
        </authorList>
    </citation>
    <scope>NUCLEOTIDE SEQUENCE [LARGE SCALE GENOMIC DNA]</scope>
    <source>
        <strain evidence="2 3">LMG 31457</strain>
    </source>
</reference>
<dbReference type="RefSeq" id="WP_171681322.1">
    <property type="nucleotide sequence ID" value="NZ_WHNZ01000004.1"/>
</dbReference>
<keyword evidence="1" id="KW-0812">Transmembrane</keyword>
<keyword evidence="1" id="KW-0472">Membrane</keyword>
<evidence type="ECO:0000313" key="2">
    <source>
        <dbReference type="EMBL" id="NOU98426.1"/>
    </source>
</evidence>
<feature type="transmembrane region" description="Helical" evidence="1">
    <location>
        <begin position="37"/>
        <end position="53"/>
    </location>
</feature>
<accession>A0ABX1ZEA9</accession>
<protein>
    <submittedName>
        <fullName evidence="2">Uncharacterized protein</fullName>
    </submittedName>
</protein>
<sequence length="59" mass="7014">MFDKLLGLTAPDRVSEAFMWRWATEHPVLHTIIEVTNQPYFLVAVVFVGYHVIRRMVRR</sequence>
<evidence type="ECO:0000313" key="3">
    <source>
        <dbReference type="Proteomes" id="UP000618579"/>
    </source>
</evidence>
<dbReference type="EMBL" id="WHNZ01000004">
    <property type="protein sequence ID" value="NOU98426.1"/>
    <property type="molecule type" value="Genomic_DNA"/>
</dbReference>
<proteinExistence type="predicted"/>
<gene>
    <name evidence="2" type="ORF">GC097_00095</name>
</gene>
<name>A0ABX1ZEA9_9BACL</name>